<dbReference type="AlphaFoldDB" id="A0A0C2WJR0"/>
<sequence>MVDTSSKSIETSVAEVQSRTASENRNRHSLTSYHHLPLSDMAQKPVVRASSSSYGRYSDLTVDPMDATTSCSSSVAPSVFYPVTFLPVHSSVPTSATVVLSPETPLSYTFQCITAVYNKKASDDHRAQALYQVFIEIASELETTSQFKAVMICIAENLGQLEVFTIPPLYHKESLWNPCGLPGVYRE</sequence>
<reference evidence="2 3" key="1">
    <citation type="submission" date="2014-04" db="EMBL/GenBank/DDBJ databases">
        <title>Evolutionary Origins and Diversification of the Mycorrhizal Mutualists.</title>
        <authorList>
            <consortium name="DOE Joint Genome Institute"/>
            <consortium name="Mycorrhizal Genomics Consortium"/>
            <person name="Kohler A."/>
            <person name="Kuo A."/>
            <person name="Nagy L.G."/>
            <person name="Floudas D."/>
            <person name="Copeland A."/>
            <person name="Barry K.W."/>
            <person name="Cichocki N."/>
            <person name="Veneault-Fourrey C."/>
            <person name="LaButti K."/>
            <person name="Lindquist E.A."/>
            <person name="Lipzen A."/>
            <person name="Lundell T."/>
            <person name="Morin E."/>
            <person name="Murat C."/>
            <person name="Riley R."/>
            <person name="Ohm R."/>
            <person name="Sun H."/>
            <person name="Tunlid A."/>
            <person name="Henrissat B."/>
            <person name="Grigoriev I.V."/>
            <person name="Hibbett D.S."/>
            <person name="Martin F."/>
        </authorList>
    </citation>
    <scope>NUCLEOTIDE SEQUENCE [LARGE SCALE GENOMIC DNA]</scope>
    <source>
        <strain evidence="2 3">Koide BX008</strain>
    </source>
</reference>
<dbReference type="Proteomes" id="UP000054549">
    <property type="component" value="Unassembled WGS sequence"/>
</dbReference>
<evidence type="ECO:0000256" key="1">
    <source>
        <dbReference type="SAM" id="MobiDB-lite"/>
    </source>
</evidence>
<feature type="compositionally biased region" description="Polar residues" evidence="1">
    <location>
        <begin position="1"/>
        <end position="23"/>
    </location>
</feature>
<evidence type="ECO:0000313" key="3">
    <source>
        <dbReference type="Proteomes" id="UP000054549"/>
    </source>
</evidence>
<gene>
    <name evidence="2" type="ORF">M378DRAFT_17109</name>
</gene>
<dbReference type="HOGENOM" id="CLU_1447298_0_0_1"/>
<evidence type="ECO:0000313" key="2">
    <source>
        <dbReference type="EMBL" id="KIL56393.1"/>
    </source>
</evidence>
<accession>A0A0C2WJR0</accession>
<dbReference type="EMBL" id="KN818424">
    <property type="protein sequence ID" value="KIL56393.1"/>
    <property type="molecule type" value="Genomic_DNA"/>
</dbReference>
<proteinExistence type="predicted"/>
<organism evidence="2 3">
    <name type="scientific">Amanita muscaria (strain Koide BX008)</name>
    <dbReference type="NCBI Taxonomy" id="946122"/>
    <lineage>
        <taxon>Eukaryota</taxon>
        <taxon>Fungi</taxon>
        <taxon>Dikarya</taxon>
        <taxon>Basidiomycota</taxon>
        <taxon>Agaricomycotina</taxon>
        <taxon>Agaricomycetes</taxon>
        <taxon>Agaricomycetidae</taxon>
        <taxon>Agaricales</taxon>
        <taxon>Pluteineae</taxon>
        <taxon>Amanitaceae</taxon>
        <taxon>Amanita</taxon>
    </lineage>
</organism>
<name>A0A0C2WJR0_AMAMK</name>
<feature type="region of interest" description="Disordered" evidence="1">
    <location>
        <begin position="1"/>
        <end position="32"/>
    </location>
</feature>
<keyword evidence="3" id="KW-1185">Reference proteome</keyword>
<dbReference type="InParanoid" id="A0A0C2WJR0"/>
<protein>
    <submittedName>
        <fullName evidence="2">Uncharacterized protein</fullName>
    </submittedName>
</protein>